<keyword evidence="2" id="KW-1185">Reference proteome</keyword>
<accession>A0A517R4J2</accession>
<dbReference type="Proteomes" id="UP000317318">
    <property type="component" value="Chromosome"/>
</dbReference>
<reference evidence="1 2" key="1">
    <citation type="submission" date="2019-02" db="EMBL/GenBank/DDBJ databases">
        <title>Deep-cultivation of Planctomycetes and their phenomic and genomic characterization uncovers novel biology.</title>
        <authorList>
            <person name="Wiegand S."/>
            <person name="Jogler M."/>
            <person name="Boedeker C."/>
            <person name="Pinto D."/>
            <person name="Vollmers J."/>
            <person name="Rivas-Marin E."/>
            <person name="Kohn T."/>
            <person name="Peeters S.H."/>
            <person name="Heuer A."/>
            <person name="Rast P."/>
            <person name="Oberbeckmann S."/>
            <person name="Bunk B."/>
            <person name="Jeske O."/>
            <person name="Meyerdierks A."/>
            <person name="Storesund J.E."/>
            <person name="Kallscheuer N."/>
            <person name="Luecker S."/>
            <person name="Lage O.M."/>
            <person name="Pohl T."/>
            <person name="Merkel B.J."/>
            <person name="Hornburger P."/>
            <person name="Mueller R.-W."/>
            <person name="Bruemmer F."/>
            <person name="Labrenz M."/>
            <person name="Spormann A.M."/>
            <person name="Op den Camp H."/>
            <person name="Overmann J."/>
            <person name="Amann R."/>
            <person name="Jetten M.S.M."/>
            <person name="Mascher T."/>
            <person name="Medema M.H."/>
            <person name="Devos D.P."/>
            <person name="Kaster A.-K."/>
            <person name="Ovreas L."/>
            <person name="Rohde M."/>
            <person name="Galperin M.Y."/>
            <person name="Jogler C."/>
        </authorList>
    </citation>
    <scope>NUCLEOTIDE SEQUENCE [LARGE SCALE GENOMIC DNA]</scope>
    <source>
        <strain evidence="1 2">Pan189</strain>
    </source>
</reference>
<sequence>MGCDGSPDPYDTSKVPVTPTFDTAEQYLAATKQQVLDYVQQYQSDAQGAWDNTDTGFQLVYDSHPKLSDRSKQQIDQLEAVGRDIEAIEKPGPNVLNLLSKAKSLAESL</sequence>
<evidence type="ECO:0000313" key="1">
    <source>
        <dbReference type="EMBL" id="QDT38805.1"/>
    </source>
</evidence>
<dbReference type="AlphaFoldDB" id="A0A517R4J2"/>
<proteinExistence type="predicted"/>
<organism evidence="1 2">
    <name type="scientific">Stratiformator vulcanicus</name>
    <dbReference type="NCBI Taxonomy" id="2527980"/>
    <lineage>
        <taxon>Bacteria</taxon>
        <taxon>Pseudomonadati</taxon>
        <taxon>Planctomycetota</taxon>
        <taxon>Planctomycetia</taxon>
        <taxon>Planctomycetales</taxon>
        <taxon>Planctomycetaceae</taxon>
        <taxon>Stratiformator</taxon>
    </lineage>
</organism>
<gene>
    <name evidence="1" type="ORF">Pan189_32040</name>
</gene>
<dbReference type="KEGG" id="svp:Pan189_32040"/>
<protein>
    <submittedName>
        <fullName evidence="1">Uncharacterized protein</fullName>
    </submittedName>
</protein>
<evidence type="ECO:0000313" key="2">
    <source>
        <dbReference type="Proteomes" id="UP000317318"/>
    </source>
</evidence>
<dbReference type="EMBL" id="CP036268">
    <property type="protein sequence ID" value="QDT38805.1"/>
    <property type="molecule type" value="Genomic_DNA"/>
</dbReference>
<name>A0A517R4J2_9PLAN</name>